<feature type="transmembrane region" description="Helical" evidence="1">
    <location>
        <begin position="102"/>
        <end position="119"/>
    </location>
</feature>
<name>A0ABP9PKU6_9ACTN</name>
<keyword evidence="1" id="KW-0812">Transmembrane</keyword>
<sequence>MTPRTAGLAVWAPAAAGIGVQMAFPLTRGGTPAMTTASVVLLAGASLAHAAVTRGPGPALGLLALGGGGTLVAEAVGVATGYPFGRYAYRGTLGREVLGVPALVPLAWTSMAYPALLVARTLRPGAGPASTALLAGWALTTWDVFLDPQMVDAGHWAWERPTPSLPGVDDVPLTNFAGWLVVATALGAVLDRVVPPAADARTDDQPRAVFLWTYASSVLAHAAFFGRPRVAAVGGVLMGTVGVPLARRVLARLRGRG</sequence>
<dbReference type="Pfam" id="PF04240">
    <property type="entry name" value="Caroten_synth"/>
    <property type="match status" value="1"/>
</dbReference>
<keyword evidence="3" id="KW-1185">Reference proteome</keyword>
<dbReference type="Proteomes" id="UP001500221">
    <property type="component" value="Unassembled WGS sequence"/>
</dbReference>
<comment type="caution">
    <text evidence="2">The sequence shown here is derived from an EMBL/GenBank/DDBJ whole genome shotgun (WGS) entry which is preliminary data.</text>
</comment>
<evidence type="ECO:0000256" key="1">
    <source>
        <dbReference type="SAM" id="Phobius"/>
    </source>
</evidence>
<dbReference type="InterPro" id="IPR007354">
    <property type="entry name" value="CruF-like"/>
</dbReference>
<dbReference type="PANTHER" id="PTHR39419">
    <property type="entry name" value="SLL0814 PROTEIN"/>
    <property type="match status" value="1"/>
</dbReference>
<proteinExistence type="predicted"/>
<evidence type="ECO:0000313" key="3">
    <source>
        <dbReference type="Proteomes" id="UP001500221"/>
    </source>
</evidence>
<feature type="transmembrane region" description="Helical" evidence="1">
    <location>
        <begin position="59"/>
        <end position="82"/>
    </location>
</feature>
<gene>
    <name evidence="2" type="ORF">GCM10023340_14370</name>
</gene>
<feature type="transmembrane region" description="Helical" evidence="1">
    <location>
        <begin position="33"/>
        <end position="52"/>
    </location>
</feature>
<feature type="transmembrane region" description="Helical" evidence="1">
    <location>
        <begin position="126"/>
        <end position="145"/>
    </location>
</feature>
<feature type="transmembrane region" description="Helical" evidence="1">
    <location>
        <begin position="230"/>
        <end position="250"/>
    </location>
</feature>
<organism evidence="2 3">
    <name type="scientific">Nocardioides marinquilinus</name>
    <dbReference type="NCBI Taxonomy" id="1210400"/>
    <lineage>
        <taxon>Bacteria</taxon>
        <taxon>Bacillati</taxon>
        <taxon>Actinomycetota</taxon>
        <taxon>Actinomycetes</taxon>
        <taxon>Propionibacteriales</taxon>
        <taxon>Nocardioidaceae</taxon>
        <taxon>Nocardioides</taxon>
    </lineage>
</organism>
<feature type="transmembrane region" description="Helical" evidence="1">
    <location>
        <begin position="206"/>
        <end position="224"/>
    </location>
</feature>
<protein>
    <submittedName>
        <fullName evidence="2">Carotenoid biosynthesis protein</fullName>
    </submittedName>
</protein>
<reference evidence="3" key="1">
    <citation type="journal article" date="2019" name="Int. J. Syst. Evol. Microbiol.">
        <title>The Global Catalogue of Microorganisms (GCM) 10K type strain sequencing project: providing services to taxonomists for standard genome sequencing and annotation.</title>
        <authorList>
            <consortium name="The Broad Institute Genomics Platform"/>
            <consortium name="The Broad Institute Genome Sequencing Center for Infectious Disease"/>
            <person name="Wu L."/>
            <person name="Ma J."/>
        </authorList>
    </citation>
    <scope>NUCLEOTIDE SEQUENCE [LARGE SCALE GENOMIC DNA]</scope>
    <source>
        <strain evidence="3">JCM 18459</strain>
    </source>
</reference>
<keyword evidence="1" id="KW-1133">Transmembrane helix</keyword>
<dbReference type="RefSeq" id="WP_345456248.1">
    <property type="nucleotide sequence ID" value="NZ_BAABKG010000002.1"/>
</dbReference>
<dbReference type="PANTHER" id="PTHR39419:SF1">
    <property type="entry name" value="SLL0814 PROTEIN"/>
    <property type="match status" value="1"/>
</dbReference>
<accession>A0ABP9PKU6</accession>
<evidence type="ECO:0000313" key="2">
    <source>
        <dbReference type="EMBL" id="GAA5145295.1"/>
    </source>
</evidence>
<feature type="transmembrane region" description="Helical" evidence="1">
    <location>
        <begin position="176"/>
        <end position="194"/>
    </location>
</feature>
<dbReference type="EMBL" id="BAABKG010000002">
    <property type="protein sequence ID" value="GAA5145295.1"/>
    <property type="molecule type" value="Genomic_DNA"/>
</dbReference>
<keyword evidence="1" id="KW-0472">Membrane</keyword>